<feature type="region of interest" description="Disordered" evidence="12">
    <location>
        <begin position="439"/>
        <end position="463"/>
    </location>
</feature>
<dbReference type="GO" id="GO:0051028">
    <property type="term" value="P:mRNA transport"/>
    <property type="evidence" value="ECO:0007669"/>
    <property type="project" value="UniProtKB-KW"/>
</dbReference>
<evidence type="ECO:0000256" key="11">
    <source>
        <dbReference type="PROSITE-ProRule" id="PRU00221"/>
    </source>
</evidence>
<keyword evidence="5" id="KW-0677">Repeat</keyword>
<dbReference type="GO" id="GO:0005198">
    <property type="term" value="F:structural molecule activity"/>
    <property type="evidence" value="ECO:0007669"/>
    <property type="project" value="InterPro"/>
</dbReference>
<accession>A0A0C3BYX5</accession>
<dbReference type="OrthoDB" id="5566198at2759"/>
<evidence type="ECO:0000256" key="9">
    <source>
        <dbReference type="ARBA" id="ARBA00023132"/>
    </source>
</evidence>
<dbReference type="PROSITE" id="PS50082">
    <property type="entry name" value="WD_REPEATS_2"/>
    <property type="match status" value="4"/>
</dbReference>
<proteinExistence type="inferred from homology"/>
<feature type="compositionally biased region" description="Basic and acidic residues" evidence="12">
    <location>
        <begin position="453"/>
        <end position="463"/>
    </location>
</feature>
<feature type="repeat" description="WD" evidence="11">
    <location>
        <begin position="332"/>
        <end position="370"/>
    </location>
</feature>
<reference evidence="13 14" key="1">
    <citation type="submission" date="2014-04" db="EMBL/GenBank/DDBJ databases">
        <authorList>
            <consortium name="DOE Joint Genome Institute"/>
            <person name="Kuo A."/>
            <person name="Gay G."/>
            <person name="Dore J."/>
            <person name="Kohler A."/>
            <person name="Nagy L.G."/>
            <person name="Floudas D."/>
            <person name="Copeland A."/>
            <person name="Barry K.W."/>
            <person name="Cichocki N."/>
            <person name="Veneault-Fourrey C."/>
            <person name="LaButti K."/>
            <person name="Lindquist E.A."/>
            <person name="Lipzen A."/>
            <person name="Lundell T."/>
            <person name="Morin E."/>
            <person name="Murat C."/>
            <person name="Sun H."/>
            <person name="Tunlid A."/>
            <person name="Henrissat B."/>
            <person name="Grigoriev I.V."/>
            <person name="Hibbett D.S."/>
            <person name="Martin F."/>
            <person name="Nordberg H.P."/>
            <person name="Cantor M.N."/>
            <person name="Hua S.X."/>
        </authorList>
    </citation>
    <scope>NUCLEOTIDE SEQUENCE [LARGE SCALE GENOMIC DNA]</scope>
    <source>
        <strain evidence="14">h7</strain>
    </source>
</reference>
<evidence type="ECO:0008006" key="15">
    <source>
        <dbReference type="Google" id="ProtNLM"/>
    </source>
</evidence>
<keyword evidence="3" id="KW-0813">Transport</keyword>
<evidence type="ECO:0000256" key="1">
    <source>
        <dbReference type="ARBA" id="ARBA00004567"/>
    </source>
</evidence>
<name>A0A0C3BYX5_HEBCY</name>
<evidence type="ECO:0000256" key="3">
    <source>
        <dbReference type="ARBA" id="ARBA00022448"/>
    </source>
</evidence>
<dbReference type="GO" id="GO:0031080">
    <property type="term" value="C:nuclear pore outer ring"/>
    <property type="evidence" value="ECO:0007669"/>
    <property type="project" value="TreeGrafter"/>
</dbReference>
<evidence type="ECO:0000256" key="5">
    <source>
        <dbReference type="ARBA" id="ARBA00022737"/>
    </source>
</evidence>
<evidence type="ECO:0000256" key="12">
    <source>
        <dbReference type="SAM" id="MobiDB-lite"/>
    </source>
</evidence>
<evidence type="ECO:0000313" key="13">
    <source>
        <dbReference type="EMBL" id="KIM36626.1"/>
    </source>
</evidence>
<comment type="subcellular location">
    <subcellularLocation>
        <location evidence="1">Nucleus</location>
        <location evidence="1">Nuclear pore complex</location>
    </subcellularLocation>
</comment>
<dbReference type="SMART" id="SM00320">
    <property type="entry name" value="WD40"/>
    <property type="match status" value="5"/>
</dbReference>
<dbReference type="HOGENOM" id="CLU_032441_1_1_1"/>
<dbReference type="STRING" id="686832.A0A0C3BYX5"/>
<evidence type="ECO:0000256" key="6">
    <source>
        <dbReference type="ARBA" id="ARBA00022816"/>
    </source>
</evidence>
<keyword evidence="10" id="KW-0539">Nucleus</keyword>
<dbReference type="PANTHER" id="PTHR11024:SF3">
    <property type="entry name" value="NUCLEOPORIN SEH1"/>
    <property type="match status" value="1"/>
</dbReference>
<keyword evidence="7" id="KW-0653">Protein transport</keyword>
<keyword evidence="4 11" id="KW-0853">WD repeat</keyword>
<keyword evidence="14" id="KW-1185">Reference proteome</keyword>
<feature type="region of interest" description="Disordered" evidence="12">
    <location>
        <begin position="290"/>
        <end position="329"/>
    </location>
</feature>
<comment type="similarity">
    <text evidence="2">Belongs to the WD repeat SEC13 family.</text>
</comment>
<evidence type="ECO:0000256" key="4">
    <source>
        <dbReference type="ARBA" id="ARBA00022574"/>
    </source>
</evidence>
<protein>
    <recommendedName>
        <fullName evidence="15">Anaphase-promoting complex subunit 4 WD40 domain-containing protein</fullName>
    </recommendedName>
</protein>
<dbReference type="InterPro" id="IPR001680">
    <property type="entry name" value="WD40_rpt"/>
</dbReference>
<keyword evidence="9" id="KW-0906">Nuclear pore complex</keyword>
<dbReference type="SUPFAM" id="SSF50978">
    <property type="entry name" value="WD40 repeat-like"/>
    <property type="match status" value="1"/>
</dbReference>
<dbReference type="GO" id="GO:0034198">
    <property type="term" value="P:cellular response to amino acid starvation"/>
    <property type="evidence" value="ECO:0007669"/>
    <property type="project" value="TreeGrafter"/>
</dbReference>
<dbReference type="InterPro" id="IPR015943">
    <property type="entry name" value="WD40/YVTN_repeat-like_dom_sf"/>
</dbReference>
<keyword evidence="6" id="KW-0509">mRNA transport</keyword>
<dbReference type="GO" id="GO:1904263">
    <property type="term" value="P:positive regulation of TORC1 signaling"/>
    <property type="evidence" value="ECO:0007669"/>
    <property type="project" value="TreeGrafter"/>
</dbReference>
<evidence type="ECO:0000256" key="8">
    <source>
        <dbReference type="ARBA" id="ARBA00023010"/>
    </source>
</evidence>
<dbReference type="Proteomes" id="UP000053424">
    <property type="component" value="Unassembled WGS sequence"/>
</dbReference>
<evidence type="ECO:0000256" key="7">
    <source>
        <dbReference type="ARBA" id="ARBA00022927"/>
    </source>
</evidence>
<dbReference type="AlphaFoldDB" id="A0A0C3BYX5"/>
<keyword evidence="8" id="KW-0811">Translocation</keyword>
<dbReference type="InterPro" id="IPR037363">
    <property type="entry name" value="Sec13/Seh1_fam"/>
</dbReference>
<dbReference type="PRINTS" id="PR00320">
    <property type="entry name" value="GPROTEINBRPT"/>
</dbReference>
<reference evidence="14" key="2">
    <citation type="submission" date="2015-01" db="EMBL/GenBank/DDBJ databases">
        <title>Evolutionary Origins and Diversification of the Mycorrhizal Mutualists.</title>
        <authorList>
            <consortium name="DOE Joint Genome Institute"/>
            <consortium name="Mycorrhizal Genomics Consortium"/>
            <person name="Kohler A."/>
            <person name="Kuo A."/>
            <person name="Nagy L.G."/>
            <person name="Floudas D."/>
            <person name="Copeland A."/>
            <person name="Barry K.W."/>
            <person name="Cichocki N."/>
            <person name="Veneault-Fourrey C."/>
            <person name="LaButti K."/>
            <person name="Lindquist E.A."/>
            <person name="Lipzen A."/>
            <person name="Lundell T."/>
            <person name="Morin E."/>
            <person name="Murat C."/>
            <person name="Riley R."/>
            <person name="Ohm R."/>
            <person name="Sun H."/>
            <person name="Tunlid A."/>
            <person name="Henrissat B."/>
            <person name="Grigoriev I.V."/>
            <person name="Hibbett D.S."/>
            <person name="Martin F."/>
        </authorList>
    </citation>
    <scope>NUCLEOTIDE SEQUENCE [LARGE SCALE GENOMIC DNA]</scope>
    <source>
        <strain evidence="14">h7</strain>
    </source>
</reference>
<dbReference type="InterPro" id="IPR036322">
    <property type="entry name" value="WD40_repeat_dom_sf"/>
</dbReference>
<evidence type="ECO:0000256" key="2">
    <source>
        <dbReference type="ARBA" id="ARBA00010102"/>
    </source>
</evidence>
<dbReference type="EMBL" id="KN831803">
    <property type="protein sequence ID" value="KIM36626.1"/>
    <property type="molecule type" value="Genomic_DNA"/>
</dbReference>
<dbReference type="Pfam" id="PF00400">
    <property type="entry name" value="WD40"/>
    <property type="match status" value="4"/>
</dbReference>
<dbReference type="GO" id="GO:0015031">
    <property type="term" value="P:protein transport"/>
    <property type="evidence" value="ECO:0007669"/>
    <property type="project" value="UniProtKB-KW"/>
</dbReference>
<evidence type="ECO:0000256" key="10">
    <source>
        <dbReference type="ARBA" id="ARBA00023242"/>
    </source>
</evidence>
<sequence length="463" mass="49356">MIQTGLIPNAHSDLVTDASYDFYGLRLATCSLDQRIKIWQLDENNHWTVEDDWKAHDAPVSKISWAHPEFGSIIASSSFDRTVKIWEQTSLSLSEAQQSSSSTNGTQNQSGSGPLSTRWVERLVLPDAKGTVRAVEFAPHHFGLKLASIATDNMLRIYECIEQPSLTSWQLTEELDVQSIVAGPSPGYLSRAHTLALATPTQTHATLDGASASLVAQALQQGLQQSTSAPTPARAGLANREADGGWCISWCKDKYWGEVIAAGCGTNGVIKIIQLNARRSTTLLTLSSNANTATSTTSGPSFSHTTTTTATSGPAPTTGTTDTTADSRGGAAASSTFAITTVAWAPSCGRSYHLIATGGRDGHVRIWKVKPGSEDDGDGMGEGDGEEAKWTAVSVADFDQHKSSVGRVEWSITGTILSSVGNDGRVRLWKATSGNVWRPAGSVGVEQTEEPNEPEHKDVEMDA</sequence>
<dbReference type="GO" id="GO:0035859">
    <property type="term" value="C:Seh1-associated complex"/>
    <property type="evidence" value="ECO:0007669"/>
    <property type="project" value="TreeGrafter"/>
</dbReference>
<dbReference type="Gene3D" id="2.130.10.10">
    <property type="entry name" value="YVTN repeat-like/Quinoprotein amine dehydrogenase"/>
    <property type="match status" value="2"/>
</dbReference>
<dbReference type="InterPro" id="IPR020472">
    <property type="entry name" value="WD40_PAC1"/>
</dbReference>
<dbReference type="PROSITE" id="PS50294">
    <property type="entry name" value="WD_REPEATS_REGION"/>
    <property type="match status" value="2"/>
</dbReference>
<dbReference type="PANTHER" id="PTHR11024">
    <property type="entry name" value="NUCLEAR PORE COMPLEX PROTEIN SEC13 / SEH1 FAMILY MEMBER"/>
    <property type="match status" value="1"/>
</dbReference>
<feature type="repeat" description="WD" evidence="11">
    <location>
        <begin position="53"/>
        <end position="87"/>
    </location>
</feature>
<gene>
    <name evidence="13" type="ORF">M413DRAFT_448978</name>
</gene>
<evidence type="ECO:0000313" key="14">
    <source>
        <dbReference type="Proteomes" id="UP000053424"/>
    </source>
</evidence>
<organism evidence="13 14">
    <name type="scientific">Hebeloma cylindrosporum</name>
    <dbReference type="NCBI Taxonomy" id="76867"/>
    <lineage>
        <taxon>Eukaryota</taxon>
        <taxon>Fungi</taxon>
        <taxon>Dikarya</taxon>
        <taxon>Basidiomycota</taxon>
        <taxon>Agaricomycotina</taxon>
        <taxon>Agaricomycetes</taxon>
        <taxon>Agaricomycetidae</taxon>
        <taxon>Agaricales</taxon>
        <taxon>Agaricineae</taxon>
        <taxon>Hymenogastraceae</taxon>
        <taxon>Hebeloma</taxon>
    </lineage>
</organism>
<feature type="repeat" description="WD" evidence="11">
    <location>
        <begin position="398"/>
        <end position="439"/>
    </location>
</feature>
<feature type="repeat" description="WD" evidence="11">
    <location>
        <begin position="8"/>
        <end position="49"/>
    </location>
</feature>